<comment type="caution">
    <text evidence="2">The sequence shown here is derived from an EMBL/GenBank/DDBJ whole genome shotgun (WGS) entry which is preliminary data.</text>
</comment>
<feature type="region of interest" description="Disordered" evidence="1">
    <location>
        <begin position="172"/>
        <end position="228"/>
    </location>
</feature>
<name>A0A179IE16_CORDF</name>
<evidence type="ECO:0000256" key="1">
    <source>
        <dbReference type="SAM" id="MobiDB-lite"/>
    </source>
</evidence>
<feature type="compositionally biased region" description="Polar residues" evidence="1">
    <location>
        <begin position="344"/>
        <end position="360"/>
    </location>
</feature>
<feature type="region of interest" description="Disordered" evidence="1">
    <location>
        <begin position="344"/>
        <end position="392"/>
    </location>
</feature>
<protein>
    <submittedName>
        <fullName evidence="2">Uncharacterized protein</fullName>
    </submittedName>
</protein>
<organism evidence="2 3">
    <name type="scientific">Cordyceps confragosa</name>
    <name type="common">Lecanicillium lecanii</name>
    <dbReference type="NCBI Taxonomy" id="2714763"/>
    <lineage>
        <taxon>Eukaryota</taxon>
        <taxon>Fungi</taxon>
        <taxon>Dikarya</taxon>
        <taxon>Ascomycota</taxon>
        <taxon>Pezizomycotina</taxon>
        <taxon>Sordariomycetes</taxon>
        <taxon>Hypocreomycetidae</taxon>
        <taxon>Hypocreales</taxon>
        <taxon>Cordycipitaceae</taxon>
        <taxon>Akanthomyces</taxon>
    </lineage>
</organism>
<dbReference type="Proteomes" id="UP000243081">
    <property type="component" value="Unassembled WGS sequence"/>
</dbReference>
<gene>
    <name evidence="2" type="ORF">LLEC1_06467</name>
</gene>
<dbReference type="OrthoDB" id="4366798at2759"/>
<evidence type="ECO:0000313" key="2">
    <source>
        <dbReference type="EMBL" id="OAR00887.1"/>
    </source>
</evidence>
<keyword evidence="3" id="KW-1185">Reference proteome</keyword>
<feature type="compositionally biased region" description="Basic residues" evidence="1">
    <location>
        <begin position="383"/>
        <end position="392"/>
    </location>
</feature>
<proteinExistence type="predicted"/>
<dbReference type="AlphaFoldDB" id="A0A179IE16"/>
<reference evidence="2 3" key="1">
    <citation type="submission" date="2016-03" db="EMBL/GenBank/DDBJ databases">
        <title>Fine-scale spatial genetic structure of a fungal parasite of coffee scale insects.</title>
        <authorList>
            <person name="Jackson D."/>
            <person name="Zemenick K.A."/>
            <person name="Malloure B."/>
            <person name="Quandt C.A."/>
            <person name="James T.Y."/>
        </authorList>
    </citation>
    <scope>NUCLEOTIDE SEQUENCE [LARGE SCALE GENOMIC DNA]</scope>
    <source>
        <strain evidence="2 3">UM487</strain>
    </source>
</reference>
<feature type="compositionally biased region" description="Low complexity" evidence="1">
    <location>
        <begin position="202"/>
        <end position="228"/>
    </location>
</feature>
<evidence type="ECO:0000313" key="3">
    <source>
        <dbReference type="Proteomes" id="UP000243081"/>
    </source>
</evidence>
<dbReference type="EMBL" id="LUKN01001470">
    <property type="protein sequence ID" value="OAR00887.1"/>
    <property type="molecule type" value="Genomic_DNA"/>
</dbReference>
<accession>A0A179IE16</accession>
<dbReference type="OMA" id="WAWPAWK"/>
<sequence>MDEPGWAWPAWKFDMKRDDLFTSLHDKYNTITFSLQDSEAFHHDVLELSNQADTADEFHRLLAERKSQRTQEINGCFESLAVEIIANPMLMGTEQWQHALQLFRTKSYDSIVRYFASYIPEELIDEQQCSSPASEMSLSENHSIYTAEPKITDVEDMSQFLDEDDFFPNGPVTAIDSSCMDAQGPLSPPHSEAAPSDESDVASYPSSGRSSRSASFSASDSGRLSGLLRDLSKDDDDITSQSDSGETVLTSVCDSVETVSSIDSSEHYNDGNCMPMTPQDDEDWDINNLPIQYSEDELDDTLTYDTLDSETATPKPLPENAANYLEHPCKATAVRALSIRRSQSPKSYIRNRTSTTLSRANSRRSPEEVFSKIQKSPVEAARRRPKGKMGLD</sequence>